<proteinExistence type="predicted"/>
<dbReference type="STRING" id="152573.SAMN04488051_105147"/>
<protein>
    <submittedName>
        <fullName evidence="1">Acetolactate synthase, small subunit</fullName>
    </submittedName>
</protein>
<dbReference type="EMBL" id="FNRM01000005">
    <property type="protein sequence ID" value="SEA69544.1"/>
    <property type="molecule type" value="Genomic_DNA"/>
</dbReference>
<evidence type="ECO:0000313" key="1">
    <source>
        <dbReference type="EMBL" id="SEA69544.1"/>
    </source>
</evidence>
<evidence type="ECO:0000313" key="2">
    <source>
        <dbReference type="Proteomes" id="UP000198773"/>
    </source>
</evidence>
<organism evidence="1 2">
    <name type="scientific">Alkalimonas amylolytica</name>
    <dbReference type="NCBI Taxonomy" id="152573"/>
    <lineage>
        <taxon>Bacteria</taxon>
        <taxon>Pseudomonadati</taxon>
        <taxon>Pseudomonadota</taxon>
        <taxon>Gammaproteobacteria</taxon>
        <taxon>Alkalimonas</taxon>
    </lineage>
</organism>
<name>A0A1H4D9Z1_ALKAM</name>
<dbReference type="Proteomes" id="UP000198773">
    <property type="component" value="Unassembled WGS sequence"/>
</dbReference>
<gene>
    <name evidence="1" type="ORF">SAMN04488051_105147</name>
</gene>
<accession>A0A1H4D9Z1</accession>
<dbReference type="NCBIfam" id="NF008362">
    <property type="entry name" value="PRK11152.1"/>
    <property type="match status" value="1"/>
</dbReference>
<dbReference type="RefSeq" id="WP_091342915.1">
    <property type="nucleotide sequence ID" value="NZ_FNRM01000005.1"/>
</dbReference>
<dbReference type="AlphaFoldDB" id="A0A1H4D9Z1"/>
<dbReference type="InterPro" id="IPR045865">
    <property type="entry name" value="ACT-like_dom_sf"/>
</dbReference>
<reference evidence="1 2" key="1">
    <citation type="submission" date="2016-10" db="EMBL/GenBank/DDBJ databases">
        <authorList>
            <person name="de Groot N.N."/>
        </authorList>
    </citation>
    <scope>NUCLEOTIDE SEQUENCE [LARGE SCALE GENOMIC DNA]</scope>
    <source>
        <strain evidence="1 2">CGMCC 1.3430</strain>
    </source>
</reference>
<dbReference type="Pfam" id="PF13710">
    <property type="entry name" value="ACT_5"/>
    <property type="match status" value="1"/>
</dbReference>
<keyword evidence="2" id="KW-1185">Reference proteome</keyword>
<dbReference type="SUPFAM" id="SSF55021">
    <property type="entry name" value="ACT-like"/>
    <property type="match status" value="1"/>
</dbReference>
<dbReference type="Gene3D" id="3.30.70.260">
    <property type="match status" value="1"/>
</dbReference>
<dbReference type="OrthoDB" id="6198158at2"/>
<sequence>MNHVLTIHTKNQTVVLERLLQVIRYRGFQLTGLEMKPQGSQAGLLVTLSIVSDKPIHLLTSQLNKLVDVEQLELHSEQLASLRA</sequence>